<evidence type="ECO:0000313" key="4">
    <source>
        <dbReference type="EMBL" id="GLT17557.1"/>
    </source>
</evidence>
<evidence type="ECO:0000256" key="2">
    <source>
        <dbReference type="SAM" id="Phobius"/>
    </source>
</evidence>
<dbReference type="CDD" id="cd12797">
    <property type="entry name" value="M23_peptidase"/>
    <property type="match status" value="1"/>
</dbReference>
<evidence type="ECO:0000259" key="3">
    <source>
        <dbReference type="Pfam" id="PF01551"/>
    </source>
</evidence>
<keyword evidence="1" id="KW-0732">Signal</keyword>
<dbReference type="InterPro" id="IPR050570">
    <property type="entry name" value="Cell_wall_metabolism_enzyme"/>
</dbReference>
<reference evidence="5" key="1">
    <citation type="journal article" date="2019" name="Int. J. Syst. Evol. Microbiol.">
        <title>The Global Catalogue of Microorganisms (GCM) 10K type strain sequencing project: providing services to taxonomists for standard genome sequencing and annotation.</title>
        <authorList>
            <consortium name="The Broad Institute Genomics Platform"/>
            <consortium name="The Broad Institute Genome Sequencing Center for Infectious Disease"/>
            <person name="Wu L."/>
            <person name="Ma J."/>
        </authorList>
    </citation>
    <scope>NUCLEOTIDE SEQUENCE [LARGE SCALE GENOMIC DNA]</scope>
    <source>
        <strain evidence="5">NBRC 108723</strain>
    </source>
</reference>
<evidence type="ECO:0000313" key="5">
    <source>
        <dbReference type="Proteomes" id="UP001157138"/>
    </source>
</evidence>
<dbReference type="Proteomes" id="UP001157138">
    <property type="component" value="Unassembled WGS sequence"/>
</dbReference>
<sequence length="327" mass="36339">MVEDVMRPTHFTIMIPSNKGTRFFSFSGRTVTAVKYGVLCVVVLITALIVGVTKLVGDVAHSNQEKINWMTKTRSLESALSLSHATKDALETSLEKNEQALDYVTDKVSSIESALALSTESFSLKDRVDNLALRSAVRHQMMQRIPNGRPVKTGHLSSHYGYRIHPVTKSKAMHHGMDYAANIGTPIYAPADGVIEVVRKSNKGSGNFIRVAHSFGFTSSYSHLSVFKVKRGDYVKKGQLIGLTGNSGLSTGYHLHYEIRLVGRSLDPLPFTQWNMNNFDAIYKSNEDVQWDYLVNRIENQMVTALKLSSQRGPLSKDNSSLLVTSR</sequence>
<dbReference type="PANTHER" id="PTHR21666">
    <property type="entry name" value="PEPTIDASE-RELATED"/>
    <property type="match status" value="1"/>
</dbReference>
<name>A0ABQ6EWI2_9VIBR</name>
<dbReference type="Gene3D" id="2.70.70.10">
    <property type="entry name" value="Glucose Permease (Domain IIA)"/>
    <property type="match status" value="1"/>
</dbReference>
<keyword evidence="2" id="KW-1133">Transmembrane helix</keyword>
<dbReference type="EMBL" id="BSPW01000024">
    <property type="protein sequence ID" value="GLT17557.1"/>
    <property type="molecule type" value="Genomic_DNA"/>
</dbReference>
<keyword evidence="2" id="KW-0812">Transmembrane</keyword>
<keyword evidence="2" id="KW-0472">Membrane</keyword>
<protein>
    <submittedName>
        <fullName evidence="4">Peptidase M23</fullName>
    </submittedName>
</protein>
<feature type="transmembrane region" description="Helical" evidence="2">
    <location>
        <begin position="36"/>
        <end position="56"/>
    </location>
</feature>
<dbReference type="InterPro" id="IPR011055">
    <property type="entry name" value="Dup_hybrid_motif"/>
</dbReference>
<organism evidence="4 5">
    <name type="scientific">Vibrio zhanjiangensis</name>
    <dbReference type="NCBI Taxonomy" id="1046128"/>
    <lineage>
        <taxon>Bacteria</taxon>
        <taxon>Pseudomonadati</taxon>
        <taxon>Pseudomonadota</taxon>
        <taxon>Gammaproteobacteria</taxon>
        <taxon>Vibrionales</taxon>
        <taxon>Vibrionaceae</taxon>
        <taxon>Vibrio</taxon>
    </lineage>
</organism>
<proteinExistence type="predicted"/>
<accession>A0ABQ6EWI2</accession>
<dbReference type="PANTHER" id="PTHR21666:SF289">
    <property type="entry name" value="L-ALA--D-GLU ENDOPEPTIDASE"/>
    <property type="match status" value="1"/>
</dbReference>
<evidence type="ECO:0000256" key="1">
    <source>
        <dbReference type="ARBA" id="ARBA00022729"/>
    </source>
</evidence>
<feature type="domain" description="M23ase beta-sheet core" evidence="3">
    <location>
        <begin position="173"/>
        <end position="268"/>
    </location>
</feature>
<comment type="caution">
    <text evidence="4">The sequence shown here is derived from an EMBL/GenBank/DDBJ whole genome shotgun (WGS) entry which is preliminary data.</text>
</comment>
<keyword evidence="5" id="KW-1185">Reference proteome</keyword>
<dbReference type="InterPro" id="IPR016047">
    <property type="entry name" value="M23ase_b-sheet_dom"/>
</dbReference>
<dbReference type="SUPFAM" id="SSF51261">
    <property type="entry name" value="Duplicated hybrid motif"/>
    <property type="match status" value="1"/>
</dbReference>
<dbReference type="Pfam" id="PF01551">
    <property type="entry name" value="Peptidase_M23"/>
    <property type="match status" value="1"/>
</dbReference>
<gene>
    <name evidence="4" type="ORF">GCM10007938_13350</name>
</gene>